<gene>
    <name evidence="2" type="ORF">GCM10025862_01860</name>
</gene>
<protein>
    <recommendedName>
        <fullName evidence="1">Elongation factor G-binding protein C-terminal treble-clef zinc-finger domain-containing protein</fullName>
    </recommendedName>
</protein>
<comment type="caution">
    <text evidence="2">The sequence shown here is derived from an EMBL/GenBank/DDBJ whole genome shotgun (WGS) entry which is preliminary data.</text>
</comment>
<sequence length="174" mass="19370">MNPLTERQIRASFCNASKREVSQASVPDMDAIDWERLDYLGWRDAKREHAAYVVAQVGDEPVGIMLRAGTSSKQSRKVMCAWCQDVVVMDDVSMHVARRAGAAGRRGNTIGTLICTDFSCSQNVRRPPVLSEVGSDSAEDRERIVQRRIATLRERAARFAEMVLEQGEPAADTE</sequence>
<reference evidence="3" key="1">
    <citation type="journal article" date="2019" name="Int. J. Syst. Evol. Microbiol.">
        <title>The Global Catalogue of Microorganisms (GCM) 10K type strain sequencing project: providing services to taxonomists for standard genome sequencing and annotation.</title>
        <authorList>
            <consortium name="The Broad Institute Genomics Platform"/>
            <consortium name="The Broad Institute Genome Sequencing Center for Infectious Disease"/>
            <person name="Wu L."/>
            <person name="Ma J."/>
        </authorList>
    </citation>
    <scope>NUCLEOTIDE SEQUENCE [LARGE SCALE GENOMIC DNA]</scope>
    <source>
        <strain evidence="3">NBRC 105830</strain>
    </source>
</reference>
<accession>A0ABQ6HKN2</accession>
<dbReference type="EMBL" id="BSUJ01000001">
    <property type="protein sequence ID" value="GMA18165.1"/>
    <property type="molecule type" value="Genomic_DNA"/>
</dbReference>
<proteinExistence type="predicted"/>
<evidence type="ECO:0000259" key="1">
    <source>
        <dbReference type="Pfam" id="PF16571"/>
    </source>
</evidence>
<dbReference type="InterPro" id="IPR032330">
    <property type="entry name" value="EF-G-binding_C"/>
</dbReference>
<dbReference type="Proteomes" id="UP001157109">
    <property type="component" value="Unassembled WGS sequence"/>
</dbReference>
<evidence type="ECO:0000313" key="2">
    <source>
        <dbReference type="EMBL" id="GMA18165.1"/>
    </source>
</evidence>
<evidence type="ECO:0000313" key="3">
    <source>
        <dbReference type="Proteomes" id="UP001157109"/>
    </source>
</evidence>
<dbReference type="Pfam" id="PF16571">
    <property type="entry name" value="FBP_C"/>
    <property type="match status" value="1"/>
</dbReference>
<feature type="domain" description="Elongation factor G-binding protein C-terminal treble-clef zinc-finger" evidence="1">
    <location>
        <begin position="8"/>
        <end position="163"/>
    </location>
</feature>
<keyword evidence="3" id="KW-1185">Reference proteome</keyword>
<name>A0ABQ6HKN2_9MICO</name>
<organism evidence="2 3">
    <name type="scientific">Arsenicicoccus piscis</name>
    <dbReference type="NCBI Taxonomy" id="673954"/>
    <lineage>
        <taxon>Bacteria</taxon>
        <taxon>Bacillati</taxon>
        <taxon>Actinomycetota</taxon>
        <taxon>Actinomycetes</taxon>
        <taxon>Micrococcales</taxon>
        <taxon>Intrasporangiaceae</taxon>
        <taxon>Arsenicicoccus</taxon>
    </lineage>
</organism>
<dbReference type="RefSeq" id="WP_241443726.1">
    <property type="nucleotide sequence ID" value="NZ_BSUJ01000001.1"/>
</dbReference>